<organism evidence="1 2">
    <name type="scientific">Lasiodiplodia mahajangana</name>
    <dbReference type="NCBI Taxonomy" id="1108764"/>
    <lineage>
        <taxon>Eukaryota</taxon>
        <taxon>Fungi</taxon>
        <taxon>Dikarya</taxon>
        <taxon>Ascomycota</taxon>
        <taxon>Pezizomycotina</taxon>
        <taxon>Dothideomycetes</taxon>
        <taxon>Dothideomycetes incertae sedis</taxon>
        <taxon>Botryosphaeriales</taxon>
        <taxon>Botryosphaeriaceae</taxon>
        <taxon>Lasiodiplodia</taxon>
    </lineage>
</organism>
<comment type="caution">
    <text evidence="1">The sequence shown here is derived from an EMBL/GenBank/DDBJ whole genome shotgun (WGS) entry which is preliminary data.</text>
</comment>
<evidence type="ECO:0000313" key="2">
    <source>
        <dbReference type="Proteomes" id="UP001153332"/>
    </source>
</evidence>
<protein>
    <submittedName>
        <fullName evidence="1">Uncharacterized protein</fullName>
    </submittedName>
</protein>
<dbReference type="Proteomes" id="UP001153332">
    <property type="component" value="Unassembled WGS sequence"/>
</dbReference>
<reference evidence="1" key="1">
    <citation type="submission" date="2022-12" db="EMBL/GenBank/DDBJ databases">
        <title>Genome Sequence of Lasiodiplodia mahajangana.</title>
        <authorList>
            <person name="Buettner E."/>
        </authorList>
    </citation>
    <scope>NUCLEOTIDE SEQUENCE</scope>
    <source>
        <strain evidence="1">VT137</strain>
    </source>
</reference>
<gene>
    <name evidence="1" type="ORF">O1611_g7765</name>
</gene>
<accession>A0ACC2JEU6</accession>
<sequence>MASKRPRSPVLVPNPFIKKRNLEWSIDITGLPRDAASSSGSDDENDNITQSHLQSEQEQATTSAVEAGEATIKDHLEYFHSHLAKATMSPFPSGSPHLSVEGYRKLYEANAESSQGAHFIIHQHDHPIAGSHATGSLLIWDTGTYTILPTPSKHSRDDSQSSADEDDDSPQLSEQQKLHQAFAARKIRLRLHGTRLPSTYVLNLRLTREEDAAGRARSTHTPKTRRRRGAPSSVSGRITRSSAKGKKVSEPATSSDSESESAPSPSRASGGKKQQDERPIGVGEDDGDIVYAPAEKANEEEKDISATERELRELEDEEVRKTNAYPGATNSIGSVHQRRWYLSLDREASGFVKRRKEGRTVWESADVDSTTTAGNHQEAEEGTKADEEEATTTLRLTFPFYVRGVGYERSVVTGRLGSEVLKDEGVVGYVGRKGWQAILNTYFLELELGQEMIRPATCAEQASGEWGPPL</sequence>
<evidence type="ECO:0000313" key="1">
    <source>
        <dbReference type="EMBL" id="KAJ8125874.1"/>
    </source>
</evidence>
<dbReference type="EMBL" id="JAPUUL010002138">
    <property type="protein sequence ID" value="KAJ8125874.1"/>
    <property type="molecule type" value="Genomic_DNA"/>
</dbReference>
<proteinExistence type="predicted"/>
<keyword evidence="2" id="KW-1185">Reference proteome</keyword>
<name>A0ACC2JEU6_9PEZI</name>